<keyword evidence="11" id="KW-1185">Reference proteome</keyword>
<feature type="transmembrane region" description="Helical" evidence="6">
    <location>
        <begin position="405"/>
        <end position="427"/>
    </location>
</feature>
<feature type="transmembrane region" description="Helical" evidence="6">
    <location>
        <begin position="238"/>
        <end position="258"/>
    </location>
</feature>
<feature type="transmembrane region" description="Helical" evidence="6">
    <location>
        <begin position="343"/>
        <end position="359"/>
    </location>
</feature>
<proteinExistence type="predicted"/>
<dbReference type="Gene3D" id="3.60.15.10">
    <property type="entry name" value="Ribonuclease Z/Hydroxyacylglutathione hydrolase-like"/>
    <property type="match status" value="1"/>
</dbReference>
<keyword evidence="4 6" id="KW-1133">Transmembrane helix</keyword>
<evidence type="ECO:0000259" key="8">
    <source>
        <dbReference type="Pfam" id="PF03772"/>
    </source>
</evidence>
<organism evidence="10 11">
    <name type="scientific">Marinihelvus fidelis</name>
    <dbReference type="NCBI Taxonomy" id="2613842"/>
    <lineage>
        <taxon>Bacteria</taxon>
        <taxon>Pseudomonadati</taxon>
        <taxon>Pseudomonadota</taxon>
        <taxon>Gammaproteobacteria</taxon>
        <taxon>Chromatiales</taxon>
        <taxon>Wenzhouxiangellaceae</taxon>
        <taxon>Marinihelvus</taxon>
    </lineage>
</organism>
<dbReference type="Pfam" id="PF00753">
    <property type="entry name" value="Lactamase_B"/>
    <property type="match status" value="1"/>
</dbReference>
<keyword evidence="3 6" id="KW-0812">Transmembrane</keyword>
<dbReference type="EMBL" id="VYXP01000004">
    <property type="protein sequence ID" value="KAA9131942.1"/>
    <property type="molecule type" value="Genomic_DNA"/>
</dbReference>
<feature type="transmembrane region" description="Helical" evidence="6">
    <location>
        <begin position="15"/>
        <end position="35"/>
    </location>
</feature>
<comment type="subcellular location">
    <subcellularLocation>
        <location evidence="1">Cell membrane</location>
        <topology evidence="1">Multi-pass membrane protein</topology>
    </subcellularLocation>
</comment>
<dbReference type="PANTHER" id="PTHR30619">
    <property type="entry name" value="DNA INTERNALIZATION/COMPETENCE PROTEIN COMEC/REC2"/>
    <property type="match status" value="1"/>
</dbReference>
<accession>A0A5N0TAF6</accession>
<feature type="transmembrane region" description="Helical" evidence="6">
    <location>
        <begin position="298"/>
        <end position="315"/>
    </location>
</feature>
<sequence length="768" mass="83487">MGALVNWSLGALVPYAWPLGWSCLLLIAFIVGFAARLRAGMLQTARPLSGLALALLISMVGAAWSWLAIEDYRQNRFSTTVDSAGLVGVIRGLPTRYEDSIEFLFEPLAWQKTDLQDSQVRVRWYRDPPDVLAGEAWQLELQLKSPVGLVNFAGSDSERWYFRGGIAALATVRSGQRLGWHDDVTARVDRLRDRIRREIHHVLSGHDGVGLVLALAVADRDAIEPGLRRALTVTGTGHLLAISGLHVGLVAGFGWLLFRLLAGLWPARWVRFPVVMAALLMGLAAAAGYAMLAGWGTSTRRALVMLVAWALFALARRRPSPWFPWWLALAVVLAMDPRSPADAGFWMSFGAVAVLLMVFSTRQPRIRGFPALVLAQTAIGVVMLPLGLALFGFAGAGGWVANLLAIPWVSLVNLPLVLAGVGAWLVYAPGAEILLYMAADAASLLAQGLDGLASFAEQVGGEWRRPAWLSLLLALAGGSLLLCARGVPDRWAGVMLVAPLFLPAGRGLSTGEQSIELLDVGQGLSALVRTRDHLLVYDTGPGVPDQWDRYRQVLAPTLRARAGEPEVLLVSHGDLDHAGALDTFRHHHGGTHVIGNFETGSRTQVSTCHDERYWDWDGVHFDVLHPGRWLPYLGNDSSCVLSISGAGGRMLLPGDISHYVERRLSNRTGGGYRLAVAPHHGSRHSSSTTFIDWARPEVLLVAAGQGNRFGFPHPEFIRRAEQAGAVVYSTSDCGALRARLDDSGRLELESARVKRPAAWRWRNGEPCP</sequence>
<protein>
    <submittedName>
        <fullName evidence="10">DNA internalization-related competence protein ComEC/Rec2</fullName>
    </submittedName>
</protein>
<dbReference type="NCBIfam" id="TIGR00360">
    <property type="entry name" value="ComEC_N-term"/>
    <property type="match status" value="1"/>
</dbReference>
<evidence type="ECO:0000256" key="1">
    <source>
        <dbReference type="ARBA" id="ARBA00004651"/>
    </source>
</evidence>
<evidence type="ECO:0000256" key="4">
    <source>
        <dbReference type="ARBA" id="ARBA00022989"/>
    </source>
</evidence>
<dbReference type="AlphaFoldDB" id="A0A5N0TAF6"/>
<feature type="transmembrane region" description="Helical" evidence="6">
    <location>
        <begin position="371"/>
        <end position="393"/>
    </location>
</feature>
<dbReference type="Proteomes" id="UP000325372">
    <property type="component" value="Unassembled WGS sequence"/>
</dbReference>
<dbReference type="NCBIfam" id="TIGR00361">
    <property type="entry name" value="ComEC_Rec2"/>
    <property type="match status" value="1"/>
</dbReference>
<comment type="caution">
    <text evidence="10">The sequence shown here is derived from an EMBL/GenBank/DDBJ whole genome shotgun (WGS) entry which is preliminary data.</text>
</comment>
<evidence type="ECO:0000256" key="5">
    <source>
        <dbReference type="ARBA" id="ARBA00023136"/>
    </source>
</evidence>
<feature type="domain" description="Metallo-beta-lactamase" evidence="7">
    <location>
        <begin position="519"/>
        <end position="700"/>
    </location>
</feature>
<reference evidence="10 11" key="1">
    <citation type="submission" date="2019-09" db="EMBL/GenBank/DDBJ databases">
        <title>Wenzhouxiangella sp. Genome sequencing and assembly.</title>
        <authorList>
            <person name="Zhang R."/>
        </authorList>
    </citation>
    <scope>NUCLEOTIDE SEQUENCE [LARGE SCALE GENOMIC DNA]</scope>
    <source>
        <strain evidence="10 11">W260</strain>
    </source>
</reference>
<evidence type="ECO:0000259" key="7">
    <source>
        <dbReference type="Pfam" id="PF00753"/>
    </source>
</evidence>
<dbReference type="InterPro" id="IPR035681">
    <property type="entry name" value="ComA-like_MBL"/>
</dbReference>
<feature type="transmembrane region" description="Helical" evidence="6">
    <location>
        <begin position="270"/>
        <end position="292"/>
    </location>
</feature>
<name>A0A5N0TAF6_9GAMM</name>
<keyword evidence="5 6" id="KW-0472">Membrane</keyword>
<gene>
    <name evidence="10" type="ORF">F3N42_07145</name>
</gene>
<dbReference type="Pfam" id="PF03772">
    <property type="entry name" value="Competence"/>
    <property type="match status" value="1"/>
</dbReference>
<dbReference type="InterPro" id="IPR004797">
    <property type="entry name" value="Competence_ComEC/Rec2"/>
</dbReference>
<dbReference type="InterPro" id="IPR001279">
    <property type="entry name" value="Metallo-B-lactamas"/>
</dbReference>
<feature type="domain" description="ComEC/Rec2-related protein" evidence="8">
    <location>
        <begin position="215"/>
        <end position="482"/>
    </location>
</feature>
<evidence type="ECO:0000256" key="3">
    <source>
        <dbReference type="ARBA" id="ARBA00022692"/>
    </source>
</evidence>
<evidence type="ECO:0000256" key="6">
    <source>
        <dbReference type="SAM" id="Phobius"/>
    </source>
</evidence>
<dbReference type="Pfam" id="PF13567">
    <property type="entry name" value="DUF4131"/>
    <property type="match status" value="1"/>
</dbReference>
<evidence type="ECO:0000259" key="9">
    <source>
        <dbReference type="Pfam" id="PF13567"/>
    </source>
</evidence>
<evidence type="ECO:0000313" key="11">
    <source>
        <dbReference type="Proteomes" id="UP000325372"/>
    </source>
</evidence>
<dbReference type="PANTHER" id="PTHR30619:SF1">
    <property type="entry name" value="RECOMBINATION PROTEIN 2"/>
    <property type="match status" value="1"/>
</dbReference>
<feature type="transmembrane region" description="Helical" evidence="6">
    <location>
        <begin position="467"/>
        <end position="487"/>
    </location>
</feature>
<dbReference type="GO" id="GO:0030420">
    <property type="term" value="P:establishment of competence for transformation"/>
    <property type="evidence" value="ECO:0007669"/>
    <property type="project" value="InterPro"/>
</dbReference>
<dbReference type="CDD" id="cd07731">
    <property type="entry name" value="ComA-like_MBL-fold"/>
    <property type="match status" value="1"/>
</dbReference>
<evidence type="ECO:0000313" key="10">
    <source>
        <dbReference type="EMBL" id="KAA9131942.1"/>
    </source>
</evidence>
<dbReference type="InterPro" id="IPR036866">
    <property type="entry name" value="RibonucZ/Hydroxyglut_hydro"/>
</dbReference>
<evidence type="ECO:0000256" key="2">
    <source>
        <dbReference type="ARBA" id="ARBA00022475"/>
    </source>
</evidence>
<dbReference type="RefSeq" id="WP_150863732.1">
    <property type="nucleotide sequence ID" value="NZ_VYXP01000004.1"/>
</dbReference>
<dbReference type="InterPro" id="IPR052159">
    <property type="entry name" value="Competence_DNA_uptake"/>
</dbReference>
<dbReference type="GO" id="GO:0005886">
    <property type="term" value="C:plasma membrane"/>
    <property type="evidence" value="ECO:0007669"/>
    <property type="project" value="UniProtKB-SubCell"/>
</dbReference>
<dbReference type="InterPro" id="IPR004477">
    <property type="entry name" value="ComEC_N"/>
</dbReference>
<dbReference type="SUPFAM" id="SSF56281">
    <property type="entry name" value="Metallo-hydrolase/oxidoreductase"/>
    <property type="match status" value="1"/>
</dbReference>
<feature type="transmembrane region" description="Helical" evidence="6">
    <location>
        <begin position="47"/>
        <end position="67"/>
    </location>
</feature>
<dbReference type="InterPro" id="IPR025405">
    <property type="entry name" value="DUF4131"/>
</dbReference>
<keyword evidence="2" id="KW-1003">Cell membrane</keyword>
<feature type="domain" description="DUF4131" evidence="9">
    <location>
        <begin position="17"/>
        <end position="177"/>
    </location>
</feature>